<sequence length="436" mass="48982">MSSRNTIVFGTMTSTVDSSSSTPEHAPTVATSSFQYSDATPVLITGHKLNDQNYLQWRQSVFLFVCSKDKDDYLSGVAKAPSQQDASYRKWWAENNMVMSWLINSMTNEIGDNFLLYTTAHDIWEAARESYSTHEKSAEIFEVESILHNLNQDDMPVHQYHNSLIRCWQKLDLLESYNWSCSKDAQYFKKLVEEKRLYKFLLGLNETFEDVRGRILGRSSLPSLKEAFPEGHTKDTCWEIHGKPPNWKPQSRSSAAHHVETTDSQQFSQNQIEFLQKLFGQSSTSSGMPSTGHIAQSVKIADRTMVKVSGIGSVKISANVTLLNVLHVPTLTSNLLSASKLTRDNHCAATFKSHGCSFQDLASGKMIGSAEKCNVTTRPLPTKLLAPEIDVLEAEGQEQEERVDKRKNRKTVATKAERTRTVIPLDLTGYTRSAIS</sequence>
<dbReference type="OrthoDB" id="1746033at2759"/>
<dbReference type="EMBL" id="JAAIUW010000006">
    <property type="protein sequence ID" value="KAF7826940.1"/>
    <property type="molecule type" value="Genomic_DNA"/>
</dbReference>
<evidence type="ECO:0000259" key="2">
    <source>
        <dbReference type="Pfam" id="PF14244"/>
    </source>
</evidence>
<evidence type="ECO:0000313" key="4">
    <source>
        <dbReference type="EMBL" id="KAF7826940.1"/>
    </source>
</evidence>
<accession>A0A834WKS1</accession>
<feature type="region of interest" description="Disordered" evidence="1">
    <location>
        <begin position="396"/>
        <end position="415"/>
    </location>
</feature>
<comment type="caution">
    <text evidence="4">The sequence shown here is derived from an EMBL/GenBank/DDBJ whole genome shotgun (WGS) entry which is preliminary data.</text>
</comment>
<gene>
    <name evidence="4" type="ORF">G2W53_018104</name>
</gene>
<dbReference type="InterPro" id="IPR054722">
    <property type="entry name" value="PolX-like_BBD"/>
</dbReference>
<dbReference type="Proteomes" id="UP000634136">
    <property type="component" value="Unassembled WGS sequence"/>
</dbReference>
<reference evidence="4" key="1">
    <citation type="submission" date="2020-09" db="EMBL/GenBank/DDBJ databases">
        <title>Genome-Enabled Discovery of Anthraquinone Biosynthesis in Senna tora.</title>
        <authorList>
            <person name="Kang S.-H."/>
            <person name="Pandey R.P."/>
            <person name="Lee C.-M."/>
            <person name="Sim J.-S."/>
            <person name="Jeong J.-T."/>
            <person name="Choi B.-S."/>
            <person name="Jung M."/>
            <person name="Ginzburg D."/>
            <person name="Zhao K."/>
            <person name="Won S.Y."/>
            <person name="Oh T.-J."/>
            <person name="Yu Y."/>
            <person name="Kim N.-H."/>
            <person name="Lee O.R."/>
            <person name="Lee T.-H."/>
            <person name="Bashyal P."/>
            <person name="Kim T.-S."/>
            <person name="Lee W.-H."/>
            <person name="Kawkins C."/>
            <person name="Kim C.-K."/>
            <person name="Kim J.S."/>
            <person name="Ahn B.O."/>
            <person name="Rhee S.Y."/>
            <person name="Sohng J.K."/>
        </authorList>
    </citation>
    <scope>NUCLEOTIDE SEQUENCE</scope>
    <source>
        <tissue evidence="4">Leaf</tissue>
    </source>
</reference>
<dbReference type="Pfam" id="PF22936">
    <property type="entry name" value="Pol_BBD"/>
    <property type="match status" value="1"/>
</dbReference>
<dbReference type="InterPro" id="IPR029472">
    <property type="entry name" value="Copia-like_N"/>
</dbReference>
<feature type="domain" description="Retrovirus-related Pol polyprotein from transposon TNT 1-94-like beta-barrel" evidence="3">
    <location>
        <begin position="296"/>
        <end position="344"/>
    </location>
</feature>
<feature type="domain" description="Retrotransposon Copia-like N-terminal" evidence="2">
    <location>
        <begin position="37"/>
        <end position="81"/>
    </location>
</feature>
<organism evidence="4 5">
    <name type="scientific">Senna tora</name>
    <dbReference type="NCBI Taxonomy" id="362788"/>
    <lineage>
        <taxon>Eukaryota</taxon>
        <taxon>Viridiplantae</taxon>
        <taxon>Streptophyta</taxon>
        <taxon>Embryophyta</taxon>
        <taxon>Tracheophyta</taxon>
        <taxon>Spermatophyta</taxon>
        <taxon>Magnoliopsida</taxon>
        <taxon>eudicotyledons</taxon>
        <taxon>Gunneridae</taxon>
        <taxon>Pentapetalae</taxon>
        <taxon>rosids</taxon>
        <taxon>fabids</taxon>
        <taxon>Fabales</taxon>
        <taxon>Fabaceae</taxon>
        <taxon>Caesalpinioideae</taxon>
        <taxon>Cassia clade</taxon>
        <taxon>Senna</taxon>
    </lineage>
</organism>
<dbReference type="AlphaFoldDB" id="A0A834WKS1"/>
<protein>
    <submittedName>
        <fullName evidence="4">Retrovirus-related Pol polyprotein from transposon RE1</fullName>
    </submittedName>
</protein>
<evidence type="ECO:0000256" key="1">
    <source>
        <dbReference type="SAM" id="MobiDB-lite"/>
    </source>
</evidence>
<evidence type="ECO:0000313" key="5">
    <source>
        <dbReference type="Proteomes" id="UP000634136"/>
    </source>
</evidence>
<proteinExistence type="predicted"/>
<dbReference type="PANTHER" id="PTHR37610">
    <property type="entry name" value="CCHC-TYPE DOMAIN-CONTAINING PROTEIN"/>
    <property type="match status" value="1"/>
</dbReference>
<dbReference type="Pfam" id="PF14244">
    <property type="entry name" value="Retrotran_gag_3"/>
    <property type="match status" value="1"/>
</dbReference>
<dbReference type="PANTHER" id="PTHR37610:SF47">
    <property type="entry name" value="RETROTRANSPOSON COPIA-LIKE N-TERMINAL DOMAIN-CONTAINING PROTEIN"/>
    <property type="match status" value="1"/>
</dbReference>
<name>A0A834WKS1_9FABA</name>
<feature type="region of interest" description="Disordered" evidence="1">
    <location>
        <begin position="244"/>
        <end position="265"/>
    </location>
</feature>
<keyword evidence="5" id="KW-1185">Reference proteome</keyword>
<evidence type="ECO:0000259" key="3">
    <source>
        <dbReference type="Pfam" id="PF22936"/>
    </source>
</evidence>